<comment type="similarity">
    <text evidence="2">Belongs to the autoinducer-2 exporter (AI-2E) (TC 2.A.86) family.</text>
</comment>
<feature type="transmembrane region" description="Helical" evidence="6">
    <location>
        <begin position="307"/>
        <end position="328"/>
    </location>
</feature>
<keyword evidence="3 6" id="KW-0812">Transmembrane</keyword>
<evidence type="ECO:0000256" key="3">
    <source>
        <dbReference type="ARBA" id="ARBA00022692"/>
    </source>
</evidence>
<dbReference type="GO" id="GO:0055085">
    <property type="term" value="P:transmembrane transport"/>
    <property type="evidence" value="ECO:0007669"/>
    <property type="project" value="TreeGrafter"/>
</dbReference>
<name>A0A2M7QBR9_9BACT</name>
<dbReference type="InterPro" id="IPR002549">
    <property type="entry name" value="AI-2E-like"/>
</dbReference>
<evidence type="ECO:0000313" key="7">
    <source>
        <dbReference type="EMBL" id="PIY68675.1"/>
    </source>
</evidence>
<evidence type="ECO:0008006" key="9">
    <source>
        <dbReference type="Google" id="ProtNLM"/>
    </source>
</evidence>
<dbReference type="Pfam" id="PF01594">
    <property type="entry name" value="AI-2E_transport"/>
    <property type="match status" value="1"/>
</dbReference>
<dbReference type="PANTHER" id="PTHR21716">
    <property type="entry name" value="TRANSMEMBRANE PROTEIN"/>
    <property type="match status" value="1"/>
</dbReference>
<dbReference type="PANTHER" id="PTHR21716:SF62">
    <property type="entry name" value="TRANSPORT PROTEIN YDBI-RELATED"/>
    <property type="match status" value="1"/>
</dbReference>
<dbReference type="EMBL" id="PFLF01000099">
    <property type="protein sequence ID" value="PIY68675.1"/>
    <property type="molecule type" value="Genomic_DNA"/>
</dbReference>
<evidence type="ECO:0000256" key="6">
    <source>
        <dbReference type="SAM" id="Phobius"/>
    </source>
</evidence>
<organism evidence="7 8">
    <name type="scientific">Candidatus Roizmanbacteria bacterium CG_4_10_14_0_8_um_filter_39_9</name>
    <dbReference type="NCBI Taxonomy" id="1974829"/>
    <lineage>
        <taxon>Bacteria</taxon>
        <taxon>Candidatus Roizmaniibacteriota</taxon>
    </lineage>
</organism>
<accession>A0A2M7QBR9</accession>
<feature type="transmembrane region" description="Helical" evidence="6">
    <location>
        <begin position="282"/>
        <end position="301"/>
    </location>
</feature>
<evidence type="ECO:0000313" key="8">
    <source>
        <dbReference type="Proteomes" id="UP000230108"/>
    </source>
</evidence>
<comment type="subcellular location">
    <subcellularLocation>
        <location evidence="1">Membrane</location>
        <topology evidence="1">Multi-pass membrane protein</topology>
    </subcellularLocation>
</comment>
<gene>
    <name evidence="7" type="ORF">COY90_04645</name>
</gene>
<feature type="transmembrane region" description="Helical" evidence="6">
    <location>
        <begin position="15"/>
        <end position="34"/>
    </location>
</feature>
<reference evidence="8" key="1">
    <citation type="submission" date="2017-09" db="EMBL/GenBank/DDBJ databases">
        <title>Depth-based differentiation of microbial function through sediment-hosted aquifers and enrichment of novel symbionts in the deep terrestrial subsurface.</title>
        <authorList>
            <person name="Probst A.J."/>
            <person name="Ladd B."/>
            <person name="Jarett J.K."/>
            <person name="Geller-Mcgrath D.E."/>
            <person name="Sieber C.M.K."/>
            <person name="Emerson J.B."/>
            <person name="Anantharaman K."/>
            <person name="Thomas B.C."/>
            <person name="Malmstrom R."/>
            <person name="Stieglmeier M."/>
            <person name="Klingl A."/>
            <person name="Woyke T."/>
            <person name="Ryan C.M."/>
            <person name="Banfield J.F."/>
        </authorList>
    </citation>
    <scope>NUCLEOTIDE SEQUENCE [LARGE SCALE GENOMIC DNA]</scope>
</reference>
<dbReference type="GO" id="GO:0016020">
    <property type="term" value="C:membrane"/>
    <property type="evidence" value="ECO:0007669"/>
    <property type="project" value="UniProtKB-SubCell"/>
</dbReference>
<dbReference type="AlphaFoldDB" id="A0A2M7QBR9"/>
<dbReference type="Proteomes" id="UP000230108">
    <property type="component" value="Unassembled WGS sequence"/>
</dbReference>
<evidence type="ECO:0000256" key="2">
    <source>
        <dbReference type="ARBA" id="ARBA00009773"/>
    </source>
</evidence>
<sequence length="331" mass="36665">MIIHMPVQPVHKIEISAKTILFTAGLLLILNLVWIMKDLLLSLFIAFIIMSAVKPLVHWLENRRVPRRVATIVLFLLLTCGFVLIFSLILPPLIVETALLIKHLPQMIASLNPSIQNYINISSLTQYAPNITNQAFTFVRSVFSNAMFVTTTIFFSIYFTIEENAIYQLLNRFLTEKQVETVQHAVVAIEKRLGSWLLGELVLMIVVGVMTYIGLALMGVNYALPLALVAGLLEVVPNLGPTLAAAPAFIVAVSQSVFLGVSTIALSFIVQQTENNLIVPYVMKKVVGLNPIITLIAFIMGGQLFGILGVLLAIPFTLFIETIFIEIFKKS</sequence>
<keyword evidence="5 6" id="KW-0472">Membrane</keyword>
<feature type="transmembrane region" description="Helical" evidence="6">
    <location>
        <begin position="40"/>
        <end position="57"/>
    </location>
</feature>
<feature type="transmembrane region" description="Helical" evidence="6">
    <location>
        <begin position="244"/>
        <end position="270"/>
    </location>
</feature>
<feature type="transmembrane region" description="Helical" evidence="6">
    <location>
        <begin position="201"/>
        <end position="224"/>
    </location>
</feature>
<feature type="transmembrane region" description="Helical" evidence="6">
    <location>
        <begin position="69"/>
        <end position="90"/>
    </location>
</feature>
<keyword evidence="4 6" id="KW-1133">Transmembrane helix</keyword>
<protein>
    <recommendedName>
        <fullName evidence="9">AI-2E family transporter</fullName>
    </recommendedName>
</protein>
<comment type="caution">
    <text evidence="7">The sequence shown here is derived from an EMBL/GenBank/DDBJ whole genome shotgun (WGS) entry which is preliminary data.</text>
</comment>
<evidence type="ECO:0000256" key="4">
    <source>
        <dbReference type="ARBA" id="ARBA00022989"/>
    </source>
</evidence>
<feature type="transmembrane region" description="Helical" evidence="6">
    <location>
        <begin position="142"/>
        <end position="161"/>
    </location>
</feature>
<proteinExistence type="inferred from homology"/>
<evidence type="ECO:0000256" key="1">
    <source>
        <dbReference type="ARBA" id="ARBA00004141"/>
    </source>
</evidence>
<evidence type="ECO:0000256" key="5">
    <source>
        <dbReference type="ARBA" id="ARBA00023136"/>
    </source>
</evidence>